<name>A0A1J6HW22_NICAT</name>
<proteinExistence type="predicted"/>
<dbReference type="AlphaFoldDB" id="A0A1J6HW22"/>
<dbReference type="Proteomes" id="UP000187609">
    <property type="component" value="Unassembled WGS sequence"/>
</dbReference>
<dbReference type="EMBL" id="MJEQ01037193">
    <property type="protein sequence ID" value="OIS97037.1"/>
    <property type="molecule type" value="Genomic_DNA"/>
</dbReference>
<evidence type="ECO:0000256" key="1">
    <source>
        <dbReference type="SAM" id="MobiDB-lite"/>
    </source>
</evidence>
<protein>
    <submittedName>
        <fullName evidence="2">Uncharacterized protein</fullName>
    </submittedName>
</protein>
<reference evidence="2" key="1">
    <citation type="submission" date="2016-11" db="EMBL/GenBank/DDBJ databases">
        <title>The genome of Nicotiana attenuata.</title>
        <authorList>
            <person name="Xu S."/>
            <person name="Brockmoeller T."/>
            <person name="Gaquerel E."/>
            <person name="Navarro A."/>
            <person name="Kuhl H."/>
            <person name="Gase K."/>
            <person name="Ling Z."/>
            <person name="Zhou W."/>
            <person name="Kreitzer C."/>
            <person name="Stanke M."/>
            <person name="Tang H."/>
            <person name="Lyons E."/>
            <person name="Pandey P."/>
            <person name="Pandey S.P."/>
            <person name="Timmermann B."/>
            <person name="Baldwin I.T."/>
        </authorList>
    </citation>
    <scope>NUCLEOTIDE SEQUENCE [LARGE SCALE GENOMIC DNA]</scope>
    <source>
        <strain evidence="2">UT</strain>
    </source>
</reference>
<sequence length="438" mass="47994">MKGLIRNPQSTRFIEDSGQLEDLDEINSTKVVGSDAIEVENDQLGTTKTTGEKVRDNSPPGDRLATPGLKPGSPGIRLAMPGLKPGTPGVRLAMPGLASGSPDEATIVNSVPITTGKILAYVDGVPVYALENKLDDNGKIRDDTVGSDQSIGNGKGGDINRTDIYEQTTTVIPGLGSVYEQQFKMMQTAASYMVNSNEKADEQAIVPRASGEIDKVPMEYGTDQIMQLHLNVRLKTPLQHLHDLVTHNVAPIAEDLMRQTHMEYEGDDESTAENFKQVARMGIYHLQPVLKEEKVESVMWNFWRLLNNFSVVLVCLYAQYKDGLAMFRMISTLEVREEKDLSLQEHKITQLHRPGGARLKPDDTLALPCSRQLKASPGMAFALQSLLKASPSLAFALQSLPKASPSLAFALQSLPKANFKTGVAGLFYMIILMIDQMI</sequence>
<evidence type="ECO:0000313" key="3">
    <source>
        <dbReference type="Proteomes" id="UP000187609"/>
    </source>
</evidence>
<comment type="caution">
    <text evidence="2">The sequence shown here is derived from an EMBL/GenBank/DDBJ whole genome shotgun (WGS) entry which is preliminary data.</text>
</comment>
<feature type="region of interest" description="Disordered" evidence="1">
    <location>
        <begin position="41"/>
        <end position="74"/>
    </location>
</feature>
<accession>A0A1J6HW22</accession>
<gene>
    <name evidence="2" type="ORF">A4A49_10757</name>
</gene>
<evidence type="ECO:0000313" key="2">
    <source>
        <dbReference type="EMBL" id="OIS97037.1"/>
    </source>
</evidence>
<organism evidence="2 3">
    <name type="scientific">Nicotiana attenuata</name>
    <name type="common">Coyote tobacco</name>
    <dbReference type="NCBI Taxonomy" id="49451"/>
    <lineage>
        <taxon>Eukaryota</taxon>
        <taxon>Viridiplantae</taxon>
        <taxon>Streptophyta</taxon>
        <taxon>Embryophyta</taxon>
        <taxon>Tracheophyta</taxon>
        <taxon>Spermatophyta</taxon>
        <taxon>Magnoliopsida</taxon>
        <taxon>eudicotyledons</taxon>
        <taxon>Gunneridae</taxon>
        <taxon>Pentapetalae</taxon>
        <taxon>asterids</taxon>
        <taxon>lamiids</taxon>
        <taxon>Solanales</taxon>
        <taxon>Solanaceae</taxon>
        <taxon>Nicotianoideae</taxon>
        <taxon>Nicotianeae</taxon>
        <taxon>Nicotiana</taxon>
    </lineage>
</organism>
<keyword evidence="3" id="KW-1185">Reference proteome</keyword>
<dbReference type="Gramene" id="OIS97037">
    <property type="protein sequence ID" value="OIS97037"/>
    <property type="gene ID" value="A4A49_10757"/>
</dbReference>